<dbReference type="eggNOG" id="COG1249">
    <property type="taxonomic scope" value="Bacteria"/>
</dbReference>
<organism evidence="14 15">
    <name type="scientific">Gemella bergeri ATCC 700627</name>
    <dbReference type="NCBI Taxonomy" id="1321820"/>
    <lineage>
        <taxon>Bacteria</taxon>
        <taxon>Bacillati</taxon>
        <taxon>Bacillota</taxon>
        <taxon>Bacilli</taxon>
        <taxon>Bacillales</taxon>
        <taxon>Gemellaceae</taxon>
        <taxon>Gemella</taxon>
    </lineage>
</organism>
<evidence type="ECO:0000256" key="2">
    <source>
        <dbReference type="ARBA" id="ARBA00022630"/>
    </source>
</evidence>
<dbReference type="Pfam" id="PF02852">
    <property type="entry name" value="Pyr_redox_dim"/>
    <property type="match status" value="1"/>
</dbReference>
<dbReference type="InterPro" id="IPR001100">
    <property type="entry name" value="Pyr_nuc-diS_OxRdtase"/>
</dbReference>
<dbReference type="PROSITE" id="PS00076">
    <property type="entry name" value="PYRIDINE_REDOX_1"/>
    <property type="match status" value="1"/>
</dbReference>
<evidence type="ECO:0000256" key="11">
    <source>
        <dbReference type="RuleBase" id="RU003691"/>
    </source>
</evidence>
<dbReference type="Pfam" id="PF07992">
    <property type="entry name" value="Pyr_redox_2"/>
    <property type="match status" value="1"/>
</dbReference>
<dbReference type="InterPro" id="IPR004099">
    <property type="entry name" value="Pyr_nucl-diS_OxRdtase_dimer"/>
</dbReference>
<dbReference type="FunFam" id="3.30.390.30:FF:000001">
    <property type="entry name" value="Dihydrolipoyl dehydrogenase"/>
    <property type="match status" value="1"/>
</dbReference>
<keyword evidence="9" id="KW-0547">Nucleotide-binding</keyword>
<dbReference type="SUPFAM" id="SSF55424">
    <property type="entry name" value="FAD/NAD-linked reductases, dimerisation (C-terminal) domain"/>
    <property type="match status" value="1"/>
</dbReference>
<feature type="disulfide bond" description="Redox-active" evidence="10">
    <location>
        <begin position="43"/>
        <end position="48"/>
    </location>
</feature>
<comment type="caution">
    <text evidence="14">The sequence shown here is derived from an EMBL/GenBank/DDBJ whole genome shotgun (WGS) entry which is preliminary data.</text>
</comment>
<evidence type="ECO:0000256" key="4">
    <source>
        <dbReference type="ARBA" id="ARBA00022857"/>
    </source>
</evidence>
<dbReference type="EMBL" id="AWVP01000048">
    <property type="protein sequence ID" value="ERK58478.1"/>
    <property type="molecule type" value="Genomic_DNA"/>
</dbReference>
<dbReference type="PATRIC" id="fig|1321820.3.peg.761"/>
<evidence type="ECO:0000256" key="7">
    <source>
        <dbReference type="ARBA" id="ARBA00023284"/>
    </source>
</evidence>
<evidence type="ECO:0000256" key="9">
    <source>
        <dbReference type="PIRSR" id="PIRSR000350-3"/>
    </source>
</evidence>
<feature type="binding site" evidence="9">
    <location>
        <begin position="165"/>
        <end position="172"/>
    </location>
    <ligand>
        <name>NAD(+)</name>
        <dbReference type="ChEBI" id="CHEBI:57540"/>
    </ligand>
</feature>
<feature type="binding site" evidence="9">
    <location>
        <position position="293"/>
    </location>
    <ligand>
        <name>FAD</name>
        <dbReference type="ChEBI" id="CHEBI:57692"/>
    </ligand>
</feature>
<dbReference type="PRINTS" id="PR00411">
    <property type="entry name" value="PNDRDTASEI"/>
</dbReference>
<dbReference type="SUPFAM" id="SSF51905">
    <property type="entry name" value="FAD/NAD(P)-binding domain"/>
    <property type="match status" value="1"/>
</dbReference>
<gene>
    <name evidence="14" type="ORF">HMPREF1983_00780</name>
</gene>
<accession>U2RY65</accession>
<dbReference type="RefSeq" id="WP_021753441.1">
    <property type="nucleotide sequence ID" value="NZ_KI271865.1"/>
</dbReference>
<keyword evidence="2 11" id="KW-0285">Flavoprotein</keyword>
<comment type="similarity">
    <text evidence="1 11">Belongs to the class-I pyridine nucleotide-disulfide oxidoreductase family.</text>
</comment>
<feature type="domain" description="Pyridine nucleotide-disulphide oxidoreductase dimerisation" evidence="12">
    <location>
        <begin position="329"/>
        <end position="435"/>
    </location>
</feature>
<dbReference type="HOGENOM" id="CLU_016755_1_2_9"/>
<dbReference type="InterPro" id="IPR016156">
    <property type="entry name" value="FAD/NAD-linked_Rdtase_dimer_sf"/>
</dbReference>
<evidence type="ECO:0000259" key="12">
    <source>
        <dbReference type="Pfam" id="PF02852"/>
    </source>
</evidence>
<dbReference type="Gene3D" id="3.50.50.60">
    <property type="entry name" value="FAD/NAD(P)-binding domain"/>
    <property type="match status" value="2"/>
</dbReference>
<keyword evidence="9" id="KW-0520">NAD</keyword>
<evidence type="ECO:0000313" key="15">
    <source>
        <dbReference type="Proteomes" id="UP000016637"/>
    </source>
</evidence>
<dbReference type="PANTHER" id="PTHR43014:SF4">
    <property type="entry name" value="PYRIDINE NUCLEOTIDE-DISULFIDE OXIDOREDUCTASE RCLA-RELATED"/>
    <property type="match status" value="1"/>
</dbReference>
<keyword evidence="7 11" id="KW-0676">Redox-active center</keyword>
<dbReference type="PRINTS" id="PR00368">
    <property type="entry name" value="FADPNR"/>
</dbReference>
<dbReference type="AlphaFoldDB" id="U2RY65"/>
<dbReference type="GO" id="GO:0003955">
    <property type="term" value="F:NAD(P)H dehydrogenase (quinone) activity"/>
    <property type="evidence" value="ECO:0007669"/>
    <property type="project" value="TreeGrafter"/>
</dbReference>
<reference evidence="14 15" key="1">
    <citation type="submission" date="2013-08" db="EMBL/GenBank/DDBJ databases">
        <authorList>
            <person name="Weinstock G."/>
            <person name="Sodergren E."/>
            <person name="Wylie T."/>
            <person name="Fulton L."/>
            <person name="Fulton R."/>
            <person name="Fronick C."/>
            <person name="O'Laughlin M."/>
            <person name="Godfrey J."/>
            <person name="Miner T."/>
            <person name="Herter B."/>
            <person name="Appelbaum E."/>
            <person name="Cordes M."/>
            <person name="Lek S."/>
            <person name="Wollam A."/>
            <person name="Pepin K.H."/>
            <person name="Palsikar V.B."/>
            <person name="Mitreva M."/>
            <person name="Wilson R.K."/>
        </authorList>
    </citation>
    <scope>NUCLEOTIDE SEQUENCE [LARGE SCALE GENOMIC DNA]</scope>
    <source>
        <strain evidence="14 15">ATCC 700627</strain>
    </source>
</reference>
<dbReference type="PIRSF" id="PIRSF000350">
    <property type="entry name" value="Mercury_reductase_MerA"/>
    <property type="match status" value="1"/>
</dbReference>
<dbReference type="PANTHER" id="PTHR43014">
    <property type="entry name" value="MERCURIC REDUCTASE"/>
    <property type="match status" value="1"/>
</dbReference>
<evidence type="ECO:0000313" key="14">
    <source>
        <dbReference type="EMBL" id="ERK58478.1"/>
    </source>
</evidence>
<feature type="domain" description="FAD/NAD(P)-binding" evidence="13">
    <location>
        <begin position="4"/>
        <end position="304"/>
    </location>
</feature>
<evidence type="ECO:0000256" key="10">
    <source>
        <dbReference type="PIRSR" id="PIRSR000350-4"/>
    </source>
</evidence>
<comment type="cofactor">
    <cofactor evidence="9">
        <name>FAD</name>
        <dbReference type="ChEBI" id="CHEBI:57692"/>
    </cofactor>
    <text evidence="9">Binds 1 FAD per subunit.</text>
</comment>
<evidence type="ECO:0000256" key="8">
    <source>
        <dbReference type="PIRSR" id="PIRSR000350-2"/>
    </source>
</evidence>
<feature type="active site" description="Proton acceptor" evidence="8">
    <location>
        <position position="427"/>
    </location>
</feature>
<dbReference type="Gene3D" id="3.30.390.30">
    <property type="match status" value="1"/>
</dbReference>
<dbReference type="GO" id="GO:0050660">
    <property type="term" value="F:flavin adenine dinucleotide binding"/>
    <property type="evidence" value="ECO:0007669"/>
    <property type="project" value="TreeGrafter"/>
</dbReference>
<evidence type="ECO:0000256" key="1">
    <source>
        <dbReference type="ARBA" id="ARBA00007532"/>
    </source>
</evidence>
<dbReference type="GO" id="GO:0016668">
    <property type="term" value="F:oxidoreductase activity, acting on a sulfur group of donors, NAD(P) as acceptor"/>
    <property type="evidence" value="ECO:0007669"/>
    <property type="project" value="InterPro"/>
</dbReference>
<protein>
    <submittedName>
        <fullName evidence="14">Pyridine nucleotide-disulfide oxidoreductase</fullName>
    </submittedName>
</protein>
<evidence type="ECO:0000259" key="13">
    <source>
        <dbReference type="Pfam" id="PF07992"/>
    </source>
</evidence>
<dbReference type="InterPro" id="IPR012999">
    <property type="entry name" value="Pyr_OxRdtase_I_AS"/>
</dbReference>
<proteinExistence type="inferred from homology"/>
<feature type="binding site" evidence="9">
    <location>
        <position position="52"/>
    </location>
    <ligand>
        <name>FAD</name>
        <dbReference type="ChEBI" id="CHEBI:57692"/>
    </ligand>
</feature>
<keyword evidence="4" id="KW-0521">NADP</keyword>
<sequence length="441" mass="48673">MVKYDLLIIGFGKAGKTLATTLAKEGKKVAVVEENSKMYGGTCINIGCIPTKTLIVAAENKKNYSEAKATRDNVVSKLNAKNFAMLNNNPNIDIYTAKAKFISNKVVEIFENGETKQLKGEIIVINTGAKNNILNIPGLTTSKNVYDSTELQKLKTPPKTLGILGGGNIGLEFSNLYSKLGVKVTVIDFSPTILGREDTDISMLAQKYLKEQGVEFKLGTVTKEIRNNGNKVIVDTEKYGNLEFDALLHATGRRANTEDLGLENTDIKLAANGSVVVDEFCRTNVENIFAVGDVNGGLQFTYVSLDDFRIVNNYLHGNKEYIRLSRKNIPYSVFITPTLSRVGLNENQAHELYKNIAIASLPVANMPRGAVNQDQRGIYKVIVDKDTDLILGATLFSKNSEEIINLIKLAMDNNIPYTYIKNQVFTHPTMAENLNDVFKLI</sequence>
<keyword evidence="15" id="KW-1185">Reference proteome</keyword>
<evidence type="ECO:0000256" key="5">
    <source>
        <dbReference type="ARBA" id="ARBA00023002"/>
    </source>
</evidence>
<dbReference type="InterPro" id="IPR036188">
    <property type="entry name" value="FAD/NAD-bd_sf"/>
</dbReference>
<keyword evidence="6" id="KW-1015">Disulfide bond</keyword>
<name>U2RY65_9BACL</name>
<evidence type="ECO:0000256" key="3">
    <source>
        <dbReference type="ARBA" id="ARBA00022827"/>
    </source>
</evidence>
<dbReference type="NCBIfam" id="NF005572">
    <property type="entry name" value="PRK07251.1"/>
    <property type="match status" value="1"/>
</dbReference>
<feature type="binding site" evidence="9">
    <location>
        <position position="252"/>
    </location>
    <ligand>
        <name>NAD(+)</name>
        <dbReference type="ChEBI" id="CHEBI:57540"/>
    </ligand>
</feature>
<dbReference type="InterPro" id="IPR023753">
    <property type="entry name" value="FAD/NAD-binding_dom"/>
</dbReference>
<evidence type="ECO:0000256" key="6">
    <source>
        <dbReference type="ARBA" id="ARBA00023157"/>
    </source>
</evidence>
<keyword evidence="3 9" id="KW-0274">FAD</keyword>
<dbReference type="Proteomes" id="UP000016637">
    <property type="component" value="Unassembled WGS sequence"/>
</dbReference>
<keyword evidence="5 11" id="KW-0560">Oxidoreductase</keyword>